<proteinExistence type="predicted"/>
<organism evidence="2 3">
    <name type="scientific">Streptomyces phage Shady</name>
    <dbReference type="NCBI Taxonomy" id="2767585"/>
    <lineage>
        <taxon>Viruses</taxon>
        <taxon>Duplodnaviria</taxon>
        <taxon>Heunggongvirae</taxon>
        <taxon>Uroviricota</taxon>
        <taxon>Caudoviricetes</taxon>
        <taxon>Colingsworthviridae</taxon>
        <taxon>Shadyvirus</taxon>
        <taxon>Shadyvirus shady</taxon>
    </lineage>
</organism>
<dbReference type="InterPro" id="IPR058005">
    <property type="entry name" value="Repressor_C"/>
</dbReference>
<sequence length="405" mass="44097">MSIKFATVGNGGTVHGTEDETKTLCGKDVSKLVTIPGAEIACKACTAQAKKIESQTPNTEGDDVATESKTAEKTNDEIAAEVKEFIENLTGTVIPALNKSDGEKLDAIMAQTESELLRVSTNKRAVWRTLVKNAISEARERTGNTVAVREAVETVEQIKDYEEVITHTAGVVAESIKSEVDAQEAAKKVASAILDGRLRVTDKQGRPDLKGTRDASKKLAGRIYDAAAEKLIAEEYGSDVADVDELLKGLKNKVSYQMSAVLPEFIRALDNSPEEFAELFPNMEVPEGKNPSDVVFDTYNISRRSKAEMMADNRRAKRELANKVAAGELTEADAEAEAEKLDSEGTSTRAEKSQFEKDTAKLDKLPKELAEIIGRKDERTEEESKKIAEKINATITALTEALTKL</sequence>
<feature type="region of interest" description="Disordered" evidence="1">
    <location>
        <begin position="327"/>
        <end position="361"/>
    </location>
</feature>
<evidence type="ECO:0000313" key="3">
    <source>
        <dbReference type="Proteomes" id="UP000663311"/>
    </source>
</evidence>
<reference evidence="2" key="1">
    <citation type="submission" date="2020-07" db="EMBL/GenBank/DDBJ databases">
        <title>Complete genome sequence of Streptomyces phage Shady.</title>
        <authorList>
            <person name="Ortega C.A."/>
            <person name="Hernandez I."/>
            <person name="Guadalupe Vizoso-Pinto M."/>
            <person name="Clark J.D."/>
            <person name="Liu M."/>
            <person name="Burrowes B.H."/>
        </authorList>
    </citation>
    <scope>NUCLEOTIDE SEQUENCE</scope>
</reference>
<accession>A0A873WVS1</accession>
<feature type="region of interest" description="Disordered" evidence="1">
    <location>
        <begin position="51"/>
        <end position="71"/>
    </location>
</feature>
<dbReference type="EMBL" id="MT701596">
    <property type="protein sequence ID" value="QPB09784.1"/>
    <property type="molecule type" value="Genomic_DNA"/>
</dbReference>
<name>A0A873WVS1_9CAUD</name>
<feature type="compositionally biased region" description="Basic and acidic residues" evidence="1">
    <location>
        <begin position="337"/>
        <end position="361"/>
    </location>
</feature>
<dbReference type="Proteomes" id="UP000663311">
    <property type="component" value="Segment"/>
</dbReference>
<evidence type="ECO:0000256" key="1">
    <source>
        <dbReference type="SAM" id="MobiDB-lite"/>
    </source>
</evidence>
<gene>
    <name evidence="2" type="ORF">CPT_Shady_023</name>
</gene>
<dbReference type="Pfam" id="PF25746">
    <property type="entry name" value="Phage_Repressor_c"/>
    <property type="match status" value="1"/>
</dbReference>
<keyword evidence="3" id="KW-1185">Reference proteome</keyword>
<evidence type="ECO:0000313" key="2">
    <source>
        <dbReference type="EMBL" id="QPB09784.1"/>
    </source>
</evidence>
<protein>
    <submittedName>
        <fullName evidence="2">Uncharacterized protein</fullName>
    </submittedName>
</protein>